<evidence type="ECO:0000256" key="1">
    <source>
        <dbReference type="SAM" id="SignalP"/>
    </source>
</evidence>
<feature type="chain" id="PRO_5020781485" description="DUF2845 domain-containing protein" evidence="1">
    <location>
        <begin position="19"/>
        <end position="89"/>
    </location>
</feature>
<dbReference type="OrthoDB" id="5959004at2"/>
<reference evidence="2 3" key="1">
    <citation type="submission" date="2019-03" db="EMBL/GenBank/DDBJ databases">
        <title>Genomic Encyclopedia of Type Strains, Phase IV (KMG-IV): sequencing the most valuable type-strain genomes for metagenomic binning, comparative biology and taxonomic classification.</title>
        <authorList>
            <person name="Goeker M."/>
        </authorList>
    </citation>
    <scope>NUCLEOTIDE SEQUENCE [LARGE SCALE GENOMIC DNA]</scope>
    <source>
        <strain evidence="2 3">DSM 21667</strain>
    </source>
</reference>
<dbReference type="AlphaFoldDB" id="A0A4R6YN30"/>
<organism evidence="2 3">
    <name type="scientific">Tahibacter aquaticus</name>
    <dbReference type="NCBI Taxonomy" id="520092"/>
    <lineage>
        <taxon>Bacteria</taxon>
        <taxon>Pseudomonadati</taxon>
        <taxon>Pseudomonadota</taxon>
        <taxon>Gammaproteobacteria</taxon>
        <taxon>Lysobacterales</taxon>
        <taxon>Rhodanobacteraceae</taxon>
        <taxon>Tahibacter</taxon>
    </lineage>
</organism>
<accession>A0A4R6YN30</accession>
<name>A0A4R6YN30_9GAMM</name>
<gene>
    <name evidence="2" type="ORF">DFR29_118119</name>
</gene>
<dbReference type="RefSeq" id="WP_133821188.1">
    <property type="nucleotide sequence ID" value="NZ_SNZH01000018.1"/>
</dbReference>
<protein>
    <recommendedName>
        <fullName evidence="4">DUF2845 domain-containing protein</fullName>
    </recommendedName>
</protein>
<evidence type="ECO:0008006" key="4">
    <source>
        <dbReference type="Google" id="ProtNLM"/>
    </source>
</evidence>
<sequence>MRSLILLVGLLSAGLALASDTFRSGNRVITVGDSAAKLAQVVGTPTLKEPIESKDGGHQGERWQYALDGKTVTFEIRDSKVISIDERRD</sequence>
<keyword evidence="3" id="KW-1185">Reference proteome</keyword>
<keyword evidence="1" id="KW-0732">Signal</keyword>
<dbReference type="EMBL" id="SNZH01000018">
    <property type="protein sequence ID" value="TDR38976.1"/>
    <property type="molecule type" value="Genomic_DNA"/>
</dbReference>
<proteinExistence type="predicted"/>
<dbReference type="Proteomes" id="UP000295293">
    <property type="component" value="Unassembled WGS sequence"/>
</dbReference>
<evidence type="ECO:0000313" key="3">
    <source>
        <dbReference type="Proteomes" id="UP000295293"/>
    </source>
</evidence>
<feature type="signal peptide" evidence="1">
    <location>
        <begin position="1"/>
        <end position="18"/>
    </location>
</feature>
<evidence type="ECO:0000313" key="2">
    <source>
        <dbReference type="EMBL" id="TDR38976.1"/>
    </source>
</evidence>
<comment type="caution">
    <text evidence="2">The sequence shown here is derived from an EMBL/GenBank/DDBJ whole genome shotgun (WGS) entry which is preliminary data.</text>
</comment>